<accession>A0AAD1SQX6</accession>
<name>A0AAD1SQX6_PELCU</name>
<keyword evidence="2" id="KW-1185">Reference proteome</keyword>
<dbReference type="AlphaFoldDB" id="A0AAD1SQX6"/>
<sequence length="122" mass="14016">MLQELRTTITANFHRIDGDIRKEISNIGDRTSHLENRTEELCAAHNEVVDKVQKLQENDSLKLKLPDMEDRSRRKNVRFQGIPEDVSYDALPAYILSICEALVPGLPESAWAFDRMPSSLHR</sequence>
<evidence type="ECO:0000313" key="1">
    <source>
        <dbReference type="EMBL" id="CAH2306588.1"/>
    </source>
</evidence>
<protein>
    <submittedName>
        <fullName evidence="1">Uncharacterized protein</fullName>
    </submittedName>
</protein>
<dbReference type="Proteomes" id="UP001295444">
    <property type="component" value="Chromosome 07"/>
</dbReference>
<organism evidence="1 2">
    <name type="scientific">Pelobates cultripes</name>
    <name type="common">Western spadefoot toad</name>
    <dbReference type="NCBI Taxonomy" id="61616"/>
    <lineage>
        <taxon>Eukaryota</taxon>
        <taxon>Metazoa</taxon>
        <taxon>Chordata</taxon>
        <taxon>Craniata</taxon>
        <taxon>Vertebrata</taxon>
        <taxon>Euteleostomi</taxon>
        <taxon>Amphibia</taxon>
        <taxon>Batrachia</taxon>
        <taxon>Anura</taxon>
        <taxon>Pelobatoidea</taxon>
        <taxon>Pelobatidae</taxon>
        <taxon>Pelobates</taxon>
    </lineage>
</organism>
<reference evidence="1" key="1">
    <citation type="submission" date="2022-03" db="EMBL/GenBank/DDBJ databases">
        <authorList>
            <person name="Alioto T."/>
            <person name="Alioto T."/>
            <person name="Gomez Garrido J."/>
        </authorList>
    </citation>
    <scope>NUCLEOTIDE SEQUENCE</scope>
</reference>
<dbReference type="EMBL" id="OW240918">
    <property type="protein sequence ID" value="CAH2306588.1"/>
    <property type="molecule type" value="Genomic_DNA"/>
</dbReference>
<evidence type="ECO:0000313" key="2">
    <source>
        <dbReference type="Proteomes" id="UP001295444"/>
    </source>
</evidence>
<gene>
    <name evidence="1" type="ORF">PECUL_23A023898</name>
</gene>
<proteinExistence type="predicted"/>